<evidence type="ECO:0000256" key="1">
    <source>
        <dbReference type="ARBA" id="ARBA00000632"/>
    </source>
</evidence>
<comment type="function">
    <text evidence="11">This enzyme has both lysozyme (acetylmuramidase) and diacetylmuramidase activities.</text>
</comment>
<dbReference type="GO" id="GO:0042742">
    <property type="term" value="P:defense response to bacterium"/>
    <property type="evidence" value="ECO:0007669"/>
    <property type="project" value="UniProtKB-KW"/>
</dbReference>
<dbReference type="InterPro" id="IPR018077">
    <property type="entry name" value="Glyco_hydro_fam25_subgr"/>
</dbReference>
<dbReference type="RefSeq" id="WP_200815107.1">
    <property type="nucleotide sequence ID" value="NZ_FYEZ01000002.1"/>
</dbReference>
<evidence type="ECO:0000256" key="9">
    <source>
        <dbReference type="ARBA" id="ARBA00023157"/>
    </source>
</evidence>
<evidence type="ECO:0000256" key="11">
    <source>
        <dbReference type="ARBA" id="ARBA00055588"/>
    </source>
</evidence>
<feature type="chain" id="PRO_5013392897" description="lysozyme" evidence="13">
    <location>
        <begin position="28"/>
        <end position="283"/>
    </location>
</feature>
<evidence type="ECO:0000313" key="14">
    <source>
        <dbReference type="EMBL" id="SNC72253.1"/>
    </source>
</evidence>
<keyword evidence="9" id="KW-1015">Disulfide bond</keyword>
<reference evidence="14 15" key="1">
    <citation type="submission" date="2017-06" db="EMBL/GenBank/DDBJ databases">
        <authorList>
            <person name="Kim H.J."/>
            <person name="Triplett B.A."/>
        </authorList>
    </citation>
    <scope>NUCLEOTIDE SEQUENCE [LARGE SCALE GENOMIC DNA]</scope>
    <source>
        <strain evidence="14 15">DSM 22179</strain>
    </source>
</reference>
<dbReference type="PANTHER" id="PTHR34135">
    <property type="entry name" value="LYSOZYME"/>
    <property type="match status" value="1"/>
</dbReference>
<keyword evidence="10" id="KW-0326">Glycosidase</keyword>
<dbReference type="GO" id="GO:0003796">
    <property type="term" value="F:lysozyme activity"/>
    <property type="evidence" value="ECO:0007669"/>
    <property type="project" value="UniProtKB-EC"/>
</dbReference>
<comment type="subcellular location">
    <subcellularLocation>
        <location evidence="2">Secreted</location>
    </subcellularLocation>
</comment>
<keyword evidence="7" id="KW-0081">Bacteriolytic enzyme</keyword>
<evidence type="ECO:0000256" key="10">
    <source>
        <dbReference type="ARBA" id="ARBA00023295"/>
    </source>
</evidence>
<dbReference type="SUPFAM" id="SSF51445">
    <property type="entry name" value="(Trans)glycosidases"/>
    <property type="match status" value="1"/>
</dbReference>
<sequence length="283" mass="30753">MLTKSTVLRLLVPTALLSLALAGPAAAKGGDQPSLPRDGDGATMGWSTPKPLFSVRGSATPSPAARAAHGPFGVDTSGHTSIRDWQWFTDHHAQFAWIKATEGNYLRASSFSEQWTGATQQEMLRGSYHFANPSVSSGAEQAEFFVANKGGWSADGRTLPGALDLEYNPYGPACYGKSPSQMNQWARSFVDRYEELTGVKPVIYTNADWWNTCVGEADFSDVPLWLARYASDPGPAPRSWSAHGASHTIWQVRPVDAHGYDVNRVHGDRSDLEELASTGRVVR</sequence>
<dbReference type="PROSITE" id="PS51904">
    <property type="entry name" value="GLYCOSYL_HYDROL_F25_2"/>
    <property type="match status" value="1"/>
</dbReference>
<keyword evidence="15" id="KW-1185">Reference proteome</keyword>
<dbReference type="GO" id="GO:0009253">
    <property type="term" value="P:peptidoglycan catabolic process"/>
    <property type="evidence" value="ECO:0007669"/>
    <property type="project" value="InterPro"/>
</dbReference>
<gene>
    <name evidence="14" type="ORF">SAMN05445756_1779</name>
</gene>
<comment type="catalytic activity">
    <reaction evidence="1">
        <text>Hydrolysis of (1-&gt;4)-beta-linkages between N-acetylmuramic acid and N-acetyl-D-glucosamine residues in a peptidoglycan and between N-acetyl-D-glucosamine residues in chitodextrins.</text>
        <dbReference type="EC" id="3.2.1.17"/>
    </reaction>
</comment>
<protein>
    <recommendedName>
        <fullName evidence="4">lysozyme</fullName>
        <ecNumber evidence="4">3.2.1.17</ecNumber>
    </recommendedName>
</protein>
<comment type="similarity">
    <text evidence="3">Belongs to the glycosyl hydrolase 25 family.</text>
</comment>
<dbReference type="EMBL" id="FYEZ01000002">
    <property type="protein sequence ID" value="SNC72253.1"/>
    <property type="molecule type" value="Genomic_DNA"/>
</dbReference>
<dbReference type="FunFam" id="3.20.20.80:FF:000060">
    <property type="entry name" value="Lysozyme M1"/>
    <property type="match status" value="1"/>
</dbReference>
<dbReference type="InterPro" id="IPR002053">
    <property type="entry name" value="Glyco_hydro_25"/>
</dbReference>
<evidence type="ECO:0000256" key="8">
    <source>
        <dbReference type="ARBA" id="ARBA00022801"/>
    </source>
</evidence>
<evidence type="ECO:0000256" key="2">
    <source>
        <dbReference type="ARBA" id="ARBA00004613"/>
    </source>
</evidence>
<dbReference type="Gene3D" id="3.20.20.80">
    <property type="entry name" value="Glycosidases"/>
    <property type="match status" value="1"/>
</dbReference>
<keyword evidence="6" id="KW-0929">Antimicrobial</keyword>
<dbReference type="Pfam" id="PF01183">
    <property type="entry name" value="Glyco_hydro_25"/>
    <property type="match status" value="1"/>
</dbReference>
<evidence type="ECO:0000313" key="15">
    <source>
        <dbReference type="Proteomes" id="UP000198122"/>
    </source>
</evidence>
<dbReference type="SMART" id="SM00641">
    <property type="entry name" value="Glyco_25"/>
    <property type="match status" value="1"/>
</dbReference>
<keyword evidence="5" id="KW-0964">Secreted</keyword>
<dbReference type="GO" id="GO:0031640">
    <property type="term" value="P:killing of cells of another organism"/>
    <property type="evidence" value="ECO:0007669"/>
    <property type="project" value="UniProtKB-KW"/>
</dbReference>
<evidence type="ECO:0000256" key="3">
    <source>
        <dbReference type="ARBA" id="ARBA00010646"/>
    </source>
</evidence>
<dbReference type="Proteomes" id="UP000198122">
    <property type="component" value="Unassembled WGS sequence"/>
</dbReference>
<feature type="region of interest" description="Disordered" evidence="12">
    <location>
        <begin position="25"/>
        <end position="73"/>
    </location>
</feature>
<evidence type="ECO:0000256" key="5">
    <source>
        <dbReference type="ARBA" id="ARBA00022525"/>
    </source>
</evidence>
<name>A0A212U1Z3_9MICO</name>
<evidence type="ECO:0000256" key="7">
    <source>
        <dbReference type="ARBA" id="ARBA00022638"/>
    </source>
</evidence>
<accession>A0A212U1Z3</accession>
<dbReference type="InterPro" id="IPR017853">
    <property type="entry name" value="GH"/>
</dbReference>
<dbReference type="GO" id="GO:0005576">
    <property type="term" value="C:extracellular region"/>
    <property type="evidence" value="ECO:0007669"/>
    <property type="project" value="UniProtKB-SubCell"/>
</dbReference>
<evidence type="ECO:0000256" key="6">
    <source>
        <dbReference type="ARBA" id="ARBA00022529"/>
    </source>
</evidence>
<evidence type="ECO:0000256" key="13">
    <source>
        <dbReference type="SAM" id="SignalP"/>
    </source>
</evidence>
<dbReference type="EC" id="3.2.1.17" evidence="4"/>
<evidence type="ECO:0000256" key="4">
    <source>
        <dbReference type="ARBA" id="ARBA00012732"/>
    </source>
</evidence>
<dbReference type="AlphaFoldDB" id="A0A212U1Z3"/>
<evidence type="ECO:0000256" key="12">
    <source>
        <dbReference type="SAM" id="MobiDB-lite"/>
    </source>
</evidence>
<organism evidence="14 15">
    <name type="scientific">Kytococcus aerolatus</name>
    <dbReference type="NCBI Taxonomy" id="592308"/>
    <lineage>
        <taxon>Bacteria</taxon>
        <taxon>Bacillati</taxon>
        <taxon>Actinomycetota</taxon>
        <taxon>Actinomycetes</taxon>
        <taxon>Micrococcales</taxon>
        <taxon>Kytococcaceae</taxon>
        <taxon>Kytococcus</taxon>
    </lineage>
</organism>
<dbReference type="GO" id="GO:0016052">
    <property type="term" value="P:carbohydrate catabolic process"/>
    <property type="evidence" value="ECO:0007669"/>
    <property type="project" value="TreeGrafter"/>
</dbReference>
<proteinExistence type="inferred from homology"/>
<dbReference type="GO" id="GO:0016998">
    <property type="term" value="P:cell wall macromolecule catabolic process"/>
    <property type="evidence" value="ECO:0007669"/>
    <property type="project" value="InterPro"/>
</dbReference>
<dbReference type="PANTHER" id="PTHR34135:SF2">
    <property type="entry name" value="LYSOZYME"/>
    <property type="match status" value="1"/>
</dbReference>
<feature type="signal peptide" evidence="13">
    <location>
        <begin position="1"/>
        <end position="27"/>
    </location>
</feature>
<keyword evidence="8 14" id="KW-0378">Hydrolase</keyword>
<keyword evidence="13" id="KW-0732">Signal</keyword>